<keyword evidence="2 4" id="KW-0238">DNA-binding</keyword>
<accession>A0A323V993</accession>
<evidence type="ECO:0000313" key="9">
    <source>
        <dbReference type="Proteomes" id="UP000580718"/>
    </source>
</evidence>
<dbReference type="PANTHER" id="PTHR30055:SF234">
    <property type="entry name" value="HTH-TYPE TRANSCRIPTIONAL REGULATOR BETI"/>
    <property type="match status" value="1"/>
</dbReference>
<evidence type="ECO:0000259" key="5">
    <source>
        <dbReference type="PROSITE" id="PS50977"/>
    </source>
</evidence>
<dbReference type="InterPro" id="IPR050109">
    <property type="entry name" value="HTH-type_TetR-like_transc_reg"/>
</dbReference>
<dbReference type="RefSeq" id="WP_110553738.1">
    <property type="nucleotide sequence ID" value="NZ_JACIBU010000002.1"/>
</dbReference>
<reference evidence="7 8" key="1">
    <citation type="submission" date="2018-06" db="EMBL/GenBank/DDBJ databases">
        <title>Draft genome sequence of Modestobacter versicolor CP153-2.</title>
        <authorList>
            <person name="Gundlapally S.R."/>
        </authorList>
    </citation>
    <scope>NUCLEOTIDE SEQUENCE [LARGE SCALE GENOMIC DNA]</scope>
    <source>
        <strain evidence="7 8">CP153-2</strain>
    </source>
</reference>
<reference evidence="6 9" key="2">
    <citation type="submission" date="2020-08" db="EMBL/GenBank/DDBJ databases">
        <title>Sequencing the genomes of 1000 actinobacteria strains.</title>
        <authorList>
            <person name="Klenk H.-P."/>
        </authorList>
    </citation>
    <scope>NUCLEOTIDE SEQUENCE [LARGE SCALE GENOMIC DNA]</scope>
    <source>
        <strain evidence="6 9">DSM 16678</strain>
    </source>
</reference>
<dbReference type="Pfam" id="PF21597">
    <property type="entry name" value="TetR_C_43"/>
    <property type="match status" value="1"/>
</dbReference>
<dbReference type="InterPro" id="IPR001647">
    <property type="entry name" value="HTH_TetR"/>
</dbReference>
<organism evidence="7 8">
    <name type="scientific">Modestobacter versicolor</name>
    <dbReference type="NCBI Taxonomy" id="429133"/>
    <lineage>
        <taxon>Bacteria</taxon>
        <taxon>Bacillati</taxon>
        <taxon>Actinomycetota</taxon>
        <taxon>Actinomycetes</taxon>
        <taxon>Geodermatophilales</taxon>
        <taxon>Geodermatophilaceae</taxon>
        <taxon>Modestobacter</taxon>
    </lineage>
</organism>
<dbReference type="Gene3D" id="1.10.357.10">
    <property type="entry name" value="Tetracycline Repressor, domain 2"/>
    <property type="match status" value="1"/>
</dbReference>
<evidence type="ECO:0000256" key="4">
    <source>
        <dbReference type="PROSITE-ProRule" id="PRU00335"/>
    </source>
</evidence>
<dbReference type="GO" id="GO:0003700">
    <property type="term" value="F:DNA-binding transcription factor activity"/>
    <property type="evidence" value="ECO:0007669"/>
    <property type="project" value="TreeGrafter"/>
</dbReference>
<dbReference type="InterPro" id="IPR009057">
    <property type="entry name" value="Homeodomain-like_sf"/>
</dbReference>
<dbReference type="Pfam" id="PF00440">
    <property type="entry name" value="TetR_N"/>
    <property type="match status" value="1"/>
</dbReference>
<protein>
    <submittedName>
        <fullName evidence="6 7">AcrR family transcriptional regulator</fullName>
    </submittedName>
</protein>
<gene>
    <name evidence="7" type="ORF">DMO24_18600</name>
    <name evidence="6" type="ORF">FHX36_004436</name>
</gene>
<dbReference type="Proteomes" id="UP000580718">
    <property type="component" value="Unassembled WGS sequence"/>
</dbReference>
<feature type="DNA-binding region" description="H-T-H motif" evidence="4">
    <location>
        <begin position="40"/>
        <end position="59"/>
    </location>
</feature>
<dbReference type="GO" id="GO:0000976">
    <property type="term" value="F:transcription cis-regulatory region binding"/>
    <property type="evidence" value="ECO:0007669"/>
    <property type="project" value="TreeGrafter"/>
</dbReference>
<keyword evidence="3" id="KW-0804">Transcription</keyword>
<sequence>MPVRADSGTSRPLRADAQRNRDAILDAARETFEAEGVLAPLDGIALRAGVGNATLYRNFPTRDDLLAAVLQTNTAAALEEAAELARTLPPREALAEWLVRMAWQMRIWHDLPYCLSTACVDPDSPLTATRSPLLDRTGVLLDQAKRTGDARGAVTAEEVFELVTTLSWGVDRFGDDEQAARRRVGLATAGLFTEPVR</sequence>
<comment type="caution">
    <text evidence="7">The sequence shown here is derived from an EMBL/GenBank/DDBJ whole genome shotgun (WGS) entry which is preliminary data.</text>
</comment>
<proteinExistence type="predicted"/>
<dbReference type="Proteomes" id="UP000247602">
    <property type="component" value="Unassembled WGS sequence"/>
</dbReference>
<feature type="domain" description="HTH tetR-type" evidence="5">
    <location>
        <begin position="18"/>
        <end position="77"/>
    </location>
</feature>
<dbReference type="InterPro" id="IPR049445">
    <property type="entry name" value="TetR_SbtR-like_C"/>
</dbReference>
<dbReference type="PROSITE" id="PS50977">
    <property type="entry name" value="HTH_TETR_2"/>
    <property type="match status" value="1"/>
</dbReference>
<dbReference type="PANTHER" id="PTHR30055">
    <property type="entry name" value="HTH-TYPE TRANSCRIPTIONAL REGULATOR RUTR"/>
    <property type="match status" value="1"/>
</dbReference>
<name>A0A323V993_9ACTN</name>
<keyword evidence="8" id="KW-1185">Reference proteome</keyword>
<dbReference type="EMBL" id="QKNV01000262">
    <property type="protein sequence ID" value="PZA19836.1"/>
    <property type="molecule type" value="Genomic_DNA"/>
</dbReference>
<dbReference type="AlphaFoldDB" id="A0A323V993"/>
<evidence type="ECO:0000313" key="7">
    <source>
        <dbReference type="EMBL" id="PZA19836.1"/>
    </source>
</evidence>
<evidence type="ECO:0000256" key="3">
    <source>
        <dbReference type="ARBA" id="ARBA00023163"/>
    </source>
</evidence>
<evidence type="ECO:0000313" key="6">
    <source>
        <dbReference type="EMBL" id="MBB3678647.1"/>
    </source>
</evidence>
<evidence type="ECO:0000256" key="1">
    <source>
        <dbReference type="ARBA" id="ARBA00023015"/>
    </source>
</evidence>
<dbReference type="OrthoDB" id="9795011at2"/>
<evidence type="ECO:0000256" key="2">
    <source>
        <dbReference type="ARBA" id="ARBA00023125"/>
    </source>
</evidence>
<dbReference type="SUPFAM" id="SSF46689">
    <property type="entry name" value="Homeodomain-like"/>
    <property type="match status" value="1"/>
</dbReference>
<dbReference type="PRINTS" id="PR00455">
    <property type="entry name" value="HTHTETR"/>
</dbReference>
<keyword evidence="1" id="KW-0805">Transcription regulation</keyword>
<evidence type="ECO:0000313" key="8">
    <source>
        <dbReference type="Proteomes" id="UP000247602"/>
    </source>
</evidence>
<dbReference type="EMBL" id="JACIBU010000002">
    <property type="protein sequence ID" value="MBB3678647.1"/>
    <property type="molecule type" value="Genomic_DNA"/>
</dbReference>